<evidence type="ECO:0000256" key="3">
    <source>
        <dbReference type="ARBA" id="ARBA00022989"/>
    </source>
</evidence>
<proteinExistence type="predicted"/>
<organism evidence="6 7">
    <name type="scientific">Aspergillus avenaceus</name>
    <dbReference type="NCBI Taxonomy" id="36643"/>
    <lineage>
        <taxon>Eukaryota</taxon>
        <taxon>Fungi</taxon>
        <taxon>Dikarya</taxon>
        <taxon>Ascomycota</taxon>
        <taxon>Pezizomycotina</taxon>
        <taxon>Eurotiomycetes</taxon>
        <taxon>Eurotiomycetidae</taxon>
        <taxon>Eurotiales</taxon>
        <taxon>Aspergillaceae</taxon>
        <taxon>Aspergillus</taxon>
        <taxon>Aspergillus subgen. Circumdati</taxon>
    </lineage>
</organism>
<reference evidence="6 7" key="1">
    <citation type="submission" date="2019-04" db="EMBL/GenBank/DDBJ databases">
        <title>Friends and foes A comparative genomics study of 23 Aspergillus species from section Flavi.</title>
        <authorList>
            <consortium name="DOE Joint Genome Institute"/>
            <person name="Kjaerbolling I."/>
            <person name="Vesth T."/>
            <person name="Frisvad J.C."/>
            <person name="Nybo J.L."/>
            <person name="Theobald S."/>
            <person name="Kildgaard S."/>
            <person name="Isbrandt T."/>
            <person name="Kuo A."/>
            <person name="Sato A."/>
            <person name="Lyhne E.K."/>
            <person name="Kogle M.E."/>
            <person name="Wiebenga A."/>
            <person name="Kun R.S."/>
            <person name="Lubbers R.J."/>
            <person name="Makela M.R."/>
            <person name="Barry K."/>
            <person name="Chovatia M."/>
            <person name="Clum A."/>
            <person name="Daum C."/>
            <person name="Haridas S."/>
            <person name="He G."/>
            <person name="LaButti K."/>
            <person name="Lipzen A."/>
            <person name="Mondo S."/>
            <person name="Riley R."/>
            <person name="Salamov A."/>
            <person name="Simmons B.A."/>
            <person name="Magnuson J.K."/>
            <person name="Henrissat B."/>
            <person name="Mortensen U.H."/>
            <person name="Larsen T.O."/>
            <person name="Devries R.P."/>
            <person name="Grigoriev I.V."/>
            <person name="Machida M."/>
            <person name="Baker S.E."/>
            <person name="Andersen M.R."/>
        </authorList>
    </citation>
    <scope>NUCLEOTIDE SEQUENCE [LARGE SCALE GENOMIC DNA]</scope>
    <source>
        <strain evidence="6 7">IBT 18842</strain>
    </source>
</reference>
<evidence type="ECO:0000313" key="6">
    <source>
        <dbReference type="EMBL" id="KAE8145378.1"/>
    </source>
</evidence>
<sequence>MIMPDKTQNTPRERPPGYQTCSLPRDTVANESEPPCYHNGAEFMRDADLPLPPPEMGYLSSSSGNAPSDDAERAHIFCEVPLYLPTKPSGVVYSSAQVHDLHPVWSRDFQGDLKAISRGRWKGSTRDRSGDCLVSTNYPVYFSVEDSPFATKNSRTIYFEIKLLGLRAEPGAGATDSSGFSIGFIAQPYPYWRSPGWEREGIGVFSDDGCRFVNDSWGGKKFTEAFGIGETVGLGITFRLPLSLPTTLENRNNKCEADIFFTRAGDIIGAWDLHEEVDEDSGSLEGLEGDFDLYGAIGLFGGVDFEVCFDRVGWLWQPP</sequence>
<dbReference type="Proteomes" id="UP000325780">
    <property type="component" value="Unassembled WGS sequence"/>
</dbReference>
<dbReference type="InterPro" id="IPR050618">
    <property type="entry name" value="Ubq-SigPath_Reg"/>
</dbReference>
<keyword evidence="3" id="KW-1133">Transmembrane helix</keyword>
<dbReference type="Gene3D" id="2.60.120.920">
    <property type="match status" value="1"/>
</dbReference>
<feature type="region of interest" description="Disordered" evidence="5">
    <location>
        <begin position="1"/>
        <end position="32"/>
    </location>
</feature>
<comment type="subcellular location">
    <subcellularLocation>
        <location evidence="1">Membrane</location>
    </subcellularLocation>
</comment>
<evidence type="ECO:0008006" key="8">
    <source>
        <dbReference type="Google" id="ProtNLM"/>
    </source>
</evidence>
<dbReference type="PANTHER" id="PTHR12864">
    <property type="entry name" value="RAN BINDING PROTEIN 9-RELATED"/>
    <property type="match status" value="1"/>
</dbReference>
<name>A0A5N6TG80_ASPAV</name>
<evidence type="ECO:0000256" key="5">
    <source>
        <dbReference type="SAM" id="MobiDB-lite"/>
    </source>
</evidence>
<dbReference type="OrthoDB" id="25503at2759"/>
<dbReference type="InterPro" id="IPR035780">
    <property type="entry name" value="SPRY_Ssh4-like"/>
</dbReference>
<evidence type="ECO:0000256" key="2">
    <source>
        <dbReference type="ARBA" id="ARBA00022692"/>
    </source>
</evidence>
<keyword evidence="4" id="KW-0472">Membrane</keyword>
<keyword evidence="2" id="KW-0812">Transmembrane</keyword>
<evidence type="ECO:0000256" key="4">
    <source>
        <dbReference type="ARBA" id="ARBA00023136"/>
    </source>
</evidence>
<keyword evidence="7" id="KW-1185">Reference proteome</keyword>
<dbReference type="CDD" id="cd12910">
    <property type="entry name" value="SPRY_SSH4_like"/>
    <property type="match status" value="1"/>
</dbReference>
<evidence type="ECO:0000313" key="7">
    <source>
        <dbReference type="Proteomes" id="UP000325780"/>
    </source>
</evidence>
<dbReference type="InterPro" id="IPR043136">
    <property type="entry name" value="B30.2/SPRY_sf"/>
</dbReference>
<dbReference type="AlphaFoldDB" id="A0A5N6TG80"/>
<dbReference type="EMBL" id="ML742352">
    <property type="protein sequence ID" value="KAE8145378.1"/>
    <property type="molecule type" value="Genomic_DNA"/>
</dbReference>
<evidence type="ECO:0000256" key="1">
    <source>
        <dbReference type="ARBA" id="ARBA00004370"/>
    </source>
</evidence>
<protein>
    <recommendedName>
        <fullName evidence="8">SPRY domain-containing protein</fullName>
    </recommendedName>
</protein>
<gene>
    <name evidence="6" type="ORF">BDV25DRAFT_164820</name>
</gene>
<accession>A0A5N6TG80</accession>
<dbReference type="GO" id="GO:0016020">
    <property type="term" value="C:membrane"/>
    <property type="evidence" value="ECO:0007669"/>
    <property type="project" value="UniProtKB-SubCell"/>
</dbReference>
<feature type="compositionally biased region" description="Polar residues" evidence="5">
    <location>
        <begin position="1"/>
        <end position="10"/>
    </location>
</feature>